<dbReference type="EMBL" id="CP046914">
    <property type="protein sequence ID" value="QGZ63745.1"/>
    <property type="molecule type" value="Genomic_DNA"/>
</dbReference>
<evidence type="ECO:0000259" key="15">
    <source>
        <dbReference type="PROSITE" id="PS50885"/>
    </source>
</evidence>
<dbReference type="Pfam" id="PF00015">
    <property type="entry name" value="MCPsignal"/>
    <property type="match status" value="1"/>
</dbReference>
<accession>A0A7Z2GLK3</accession>
<dbReference type="InterPro" id="IPR035440">
    <property type="entry name" value="4HB_MCP_dom_sf"/>
</dbReference>
<dbReference type="GO" id="GO:0007165">
    <property type="term" value="P:signal transduction"/>
    <property type="evidence" value="ECO:0007669"/>
    <property type="project" value="UniProtKB-KW"/>
</dbReference>
<dbReference type="InterPro" id="IPR003122">
    <property type="entry name" value="Tar_rcpt_lig-bd"/>
</dbReference>
<evidence type="ECO:0000256" key="2">
    <source>
        <dbReference type="ARBA" id="ARBA00022475"/>
    </source>
</evidence>
<keyword evidence="6 13" id="KW-0812">Transmembrane</keyword>
<dbReference type="Gene3D" id="1.20.120.30">
    <property type="entry name" value="Aspartate receptor, ligand-binding domain"/>
    <property type="match status" value="1"/>
</dbReference>
<evidence type="ECO:0000256" key="4">
    <source>
        <dbReference type="ARBA" id="ARBA00022500"/>
    </source>
</evidence>
<dbReference type="OrthoDB" id="9806477at2"/>
<evidence type="ECO:0000256" key="5">
    <source>
        <dbReference type="ARBA" id="ARBA00022519"/>
    </source>
</evidence>
<evidence type="ECO:0000256" key="6">
    <source>
        <dbReference type="ARBA" id="ARBA00022692"/>
    </source>
</evidence>
<protein>
    <submittedName>
        <fullName evidence="16">HAMP domain-containing protein</fullName>
    </submittedName>
</protein>
<evidence type="ECO:0000256" key="7">
    <source>
        <dbReference type="ARBA" id="ARBA00022989"/>
    </source>
</evidence>
<dbReference type="CDD" id="cd11386">
    <property type="entry name" value="MCP_signal"/>
    <property type="match status" value="1"/>
</dbReference>
<keyword evidence="3" id="KW-0488">Methylation</keyword>
<dbReference type="GO" id="GO:0005886">
    <property type="term" value="C:plasma membrane"/>
    <property type="evidence" value="ECO:0007669"/>
    <property type="project" value="UniProtKB-SubCell"/>
</dbReference>
<dbReference type="SUPFAM" id="SSF58104">
    <property type="entry name" value="Methyl-accepting chemotaxis protein (MCP) signaling domain"/>
    <property type="match status" value="1"/>
</dbReference>
<feature type="coiled-coil region" evidence="12">
    <location>
        <begin position="289"/>
        <end position="316"/>
    </location>
</feature>
<keyword evidence="12" id="KW-0175">Coiled coil</keyword>
<proteinExistence type="inferred from homology"/>
<feature type="transmembrane region" description="Helical" evidence="13">
    <location>
        <begin position="12"/>
        <end position="33"/>
    </location>
</feature>
<keyword evidence="5" id="KW-0997">Cell inner membrane</keyword>
<evidence type="ECO:0000256" key="12">
    <source>
        <dbReference type="SAM" id="Coils"/>
    </source>
</evidence>
<sequence length="548" mass="57086">MLKNFTIRGGLTLVIGIFVAFLLTVIGVSYGALKLTNDSLRDAQRSAQSAGALKTSSERLLQVRLALGGYETLFSVGKSTEGMLDQAHQVLLNSNKEFAQYSAGPFADADEARLAQAVSNARQALVEQALEPEYKALVDNDFNTFRTIQGETADKFYATYAKTIEALETWQNARQQHDAETAALRFRLSLLVFGIVAVVGVAIGLVARAGLTAAVVKPVNQAIQHFERIAAGDLTVDVKVKSKNEMGQLLGALQTMRDGLVGTVARVRGSTQEITHGAKQIASGNADLSDRTSQQAAALEETAASLEELSAAVRQNTDGAKEASGLAQGALDTVTRGANVVAQVNATMNDISASSHKVEEITGIIEGIAFQTNILALNAAVEAARAGEQGRGFAVVASEVRSLAQRSGTAAKEIKELIATSVATVGAGARLVEDARRTMDDARNAVARVSGIMADIEAATHEQSDGIEQVNRAVAQIDEVTQRNAALVEEAAAAAQSLEAQADSLREAVSVFHLGGAGQSGAQSVGQAAARAGRGAAAVGAARAPALA</sequence>
<keyword evidence="8 13" id="KW-0472">Membrane</keyword>
<keyword evidence="9 11" id="KW-0807">Transducer</keyword>
<keyword evidence="4" id="KW-0145">Chemotaxis</keyword>
<dbReference type="AlphaFoldDB" id="A0A7Z2GLK3"/>
<dbReference type="SMART" id="SM00283">
    <property type="entry name" value="MA"/>
    <property type="match status" value="1"/>
</dbReference>
<organism evidence="16 17">
    <name type="scientific">Paraburkholderia acidisoli</name>
    <dbReference type="NCBI Taxonomy" id="2571748"/>
    <lineage>
        <taxon>Bacteria</taxon>
        <taxon>Pseudomonadati</taxon>
        <taxon>Pseudomonadota</taxon>
        <taxon>Betaproteobacteria</taxon>
        <taxon>Burkholderiales</taxon>
        <taxon>Burkholderiaceae</taxon>
        <taxon>Paraburkholderia</taxon>
    </lineage>
</organism>
<feature type="transmembrane region" description="Helical" evidence="13">
    <location>
        <begin position="190"/>
        <end position="211"/>
    </location>
</feature>
<dbReference type="Gene3D" id="1.10.287.950">
    <property type="entry name" value="Methyl-accepting chemotaxis protein"/>
    <property type="match status" value="1"/>
</dbReference>
<keyword evidence="7 13" id="KW-1133">Transmembrane helix</keyword>
<dbReference type="CDD" id="cd06225">
    <property type="entry name" value="HAMP"/>
    <property type="match status" value="1"/>
</dbReference>
<dbReference type="SUPFAM" id="SSF47170">
    <property type="entry name" value="Aspartate receptor, ligand-binding domain"/>
    <property type="match status" value="1"/>
</dbReference>
<comment type="subcellular location">
    <subcellularLocation>
        <location evidence="1">Cell inner membrane</location>
        <topology evidence="1">Multi-pass membrane protein</topology>
    </subcellularLocation>
</comment>
<dbReference type="PROSITE" id="PS50885">
    <property type="entry name" value="HAMP"/>
    <property type="match status" value="1"/>
</dbReference>
<dbReference type="KEGG" id="pacs:FAZ98_18445"/>
<evidence type="ECO:0000313" key="16">
    <source>
        <dbReference type="EMBL" id="QGZ63745.1"/>
    </source>
</evidence>
<evidence type="ECO:0000256" key="1">
    <source>
        <dbReference type="ARBA" id="ARBA00004429"/>
    </source>
</evidence>
<dbReference type="Pfam" id="PF00672">
    <property type="entry name" value="HAMP"/>
    <property type="match status" value="1"/>
</dbReference>
<dbReference type="InterPro" id="IPR004090">
    <property type="entry name" value="Chemotax_Me-accpt_rcpt"/>
</dbReference>
<dbReference type="FunFam" id="1.10.287.950:FF:000001">
    <property type="entry name" value="Methyl-accepting chemotaxis sensory transducer"/>
    <property type="match status" value="1"/>
</dbReference>
<comment type="similarity">
    <text evidence="10">Belongs to the methyl-accepting chemotaxis (MCP) protein family.</text>
</comment>
<dbReference type="InterPro" id="IPR004089">
    <property type="entry name" value="MCPsignal_dom"/>
</dbReference>
<dbReference type="Pfam" id="PF02203">
    <property type="entry name" value="TarH"/>
    <property type="match status" value="1"/>
</dbReference>
<evidence type="ECO:0000313" key="17">
    <source>
        <dbReference type="Proteomes" id="UP000433577"/>
    </source>
</evidence>
<feature type="coiled-coil region" evidence="12">
    <location>
        <begin position="470"/>
        <end position="508"/>
    </location>
</feature>
<dbReference type="PANTHER" id="PTHR43531">
    <property type="entry name" value="PROTEIN ICFG"/>
    <property type="match status" value="1"/>
</dbReference>
<dbReference type="PANTHER" id="PTHR43531:SF14">
    <property type="entry name" value="METHYL-ACCEPTING CHEMOTAXIS PROTEIN I-RELATED"/>
    <property type="match status" value="1"/>
</dbReference>
<feature type="domain" description="HAMP" evidence="15">
    <location>
        <begin position="213"/>
        <end position="265"/>
    </location>
</feature>
<dbReference type="RefSeq" id="WP_158952735.1">
    <property type="nucleotide sequence ID" value="NZ_CP046914.1"/>
</dbReference>
<dbReference type="InterPro" id="IPR051310">
    <property type="entry name" value="MCP_chemotaxis"/>
</dbReference>
<evidence type="ECO:0000256" key="10">
    <source>
        <dbReference type="ARBA" id="ARBA00029447"/>
    </source>
</evidence>
<dbReference type="SMART" id="SM00304">
    <property type="entry name" value="HAMP"/>
    <property type="match status" value="1"/>
</dbReference>
<evidence type="ECO:0000256" key="13">
    <source>
        <dbReference type="SAM" id="Phobius"/>
    </source>
</evidence>
<keyword evidence="2" id="KW-1003">Cell membrane</keyword>
<dbReference type="PROSITE" id="PS50111">
    <property type="entry name" value="CHEMOTAXIS_TRANSDUC_2"/>
    <property type="match status" value="1"/>
</dbReference>
<gene>
    <name evidence="16" type="ORF">FAZ98_18445</name>
</gene>
<evidence type="ECO:0000256" key="3">
    <source>
        <dbReference type="ARBA" id="ARBA00022481"/>
    </source>
</evidence>
<evidence type="ECO:0000256" key="8">
    <source>
        <dbReference type="ARBA" id="ARBA00023136"/>
    </source>
</evidence>
<dbReference type="GO" id="GO:0004888">
    <property type="term" value="F:transmembrane signaling receptor activity"/>
    <property type="evidence" value="ECO:0007669"/>
    <property type="project" value="InterPro"/>
</dbReference>
<evidence type="ECO:0000256" key="9">
    <source>
        <dbReference type="ARBA" id="ARBA00023224"/>
    </source>
</evidence>
<evidence type="ECO:0000256" key="11">
    <source>
        <dbReference type="PROSITE-ProRule" id="PRU00284"/>
    </source>
</evidence>
<dbReference type="PRINTS" id="PR00260">
    <property type="entry name" value="CHEMTRNSDUCR"/>
</dbReference>
<dbReference type="InterPro" id="IPR003660">
    <property type="entry name" value="HAMP_dom"/>
</dbReference>
<feature type="domain" description="Methyl-accepting transducer" evidence="14">
    <location>
        <begin position="270"/>
        <end position="499"/>
    </location>
</feature>
<evidence type="ECO:0000259" key="14">
    <source>
        <dbReference type="PROSITE" id="PS50111"/>
    </source>
</evidence>
<name>A0A7Z2GLK3_9BURK</name>
<dbReference type="GO" id="GO:0006935">
    <property type="term" value="P:chemotaxis"/>
    <property type="evidence" value="ECO:0007669"/>
    <property type="project" value="UniProtKB-KW"/>
</dbReference>
<keyword evidence="17" id="KW-1185">Reference proteome</keyword>
<reference evidence="16 17" key="1">
    <citation type="submission" date="2019-12" db="EMBL/GenBank/DDBJ databases">
        <title>Paraburkholderia acidiphila 7Q-K02 sp. nov and Paraburkholderia acidisoli DHF22 sp. nov., two strains isolated from forest soil.</title>
        <authorList>
            <person name="Gao Z."/>
            <person name="Qiu L."/>
        </authorList>
    </citation>
    <scope>NUCLEOTIDE SEQUENCE [LARGE SCALE GENOMIC DNA]</scope>
    <source>
        <strain evidence="16 17">DHF22</strain>
    </source>
</reference>
<dbReference type="Proteomes" id="UP000433577">
    <property type="component" value="Chromosome 2"/>
</dbReference>